<proteinExistence type="predicted"/>
<dbReference type="Pfam" id="PF18676">
    <property type="entry name" value="MBG_2"/>
    <property type="match status" value="1"/>
</dbReference>
<dbReference type="InterPro" id="IPR041286">
    <property type="entry name" value="MBG_2"/>
</dbReference>
<gene>
    <name evidence="3" type="ORF">HYN49_08645</name>
</gene>
<dbReference type="Gene3D" id="3.30.160.710">
    <property type="match status" value="1"/>
</dbReference>
<feature type="signal peptide" evidence="1">
    <location>
        <begin position="1"/>
        <end position="28"/>
    </location>
</feature>
<organism evidence="3 4">
    <name type="scientific">Flavobacterium pallidum</name>
    <dbReference type="NCBI Taxonomy" id="2172098"/>
    <lineage>
        <taxon>Bacteria</taxon>
        <taxon>Pseudomonadati</taxon>
        <taxon>Bacteroidota</taxon>
        <taxon>Flavobacteriia</taxon>
        <taxon>Flavobacteriales</taxon>
        <taxon>Flavobacteriaceae</taxon>
        <taxon>Flavobacterium</taxon>
    </lineage>
</organism>
<dbReference type="InterPro" id="IPR041248">
    <property type="entry name" value="YDG"/>
</dbReference>
<keyword evidence="1" id="KW-0732">Signal</keyword>
<dbReference type="PROSITE" id="PS51841">
    <property type="entry name" value="LTD"/>
    <property type="match status" value="1"/>
</dbReference>
<dbReference type="EMBL" id="CP029187">
    <property type="protein sequence ID" value="AWI25962.1"/>
    <property type="molecule type" value="Genomic_DNA"/>
</dbReference>
<evidence type="ECO:0000256" key="1">
    <source>
        <dbReference type="SAM" id="SignalP"/>
    </source>
</evidence>
<name>A0A2S1SHZ2_9FLAO</name>
<evidence type="ECO:0000313" key="4">
    <source>
        <dbReference type="Proteomes" id="UP000244937"/>
    </source>
</evidence>
<evidence type="ECO:0000313" key="3">
    <source>
        <dbReference type="EMBL" id="AWI25962.1"/>
    </source>
</evidence>
<accession>A0A2S1SHZ2</accession>
<dbReference type="InterPro" id="IPR001322">
    <property type="entry name" value="Lamin_tail_dom"/>
</dbReference>
<feature type="chain" id="PRO_5015634854" description="LTD domain-containing protein" evidence="1">
    <location>
        <begin position="29"/>
        <end position="3298"/>
    </location>
</feature>
<dbReference type="Gene3D" id="2.60.40.2700">
    <property type="match status" value="1"/>
</dbReference>
<dbReference type="InterPro" id="IPR008964">
    <property type="entry name" value="Invasin/intimin_cell_adhesion"/>
</dbReference>
<dbReference type="Pfam" id="PF00932">
    <property type="entry name" value="LTD"/>
    <property type="match status" value="1"/>
</dbReference>
<protein>
    <recommendedName>
        <fullName evidence="2">LTD domain-containing protein</fullName>
    </recommendedName>
</protein>
<keyword evidence="4" id="KW-1185">Reference proteome</keyword>
<dbReference type="NCBIfam" id="NF033708">
    <property type="entry name" value="T9SS_Cterm_ChiA"/>
    <property type="match status" value="1"/>
</dbReference>
<dbReference type="OrthoDB" id="1121493at2"/>
<reference evidence="3 4" key="1">
    <citation type="submission" date="2018-05" db="EMBL/GenBank/DDBJ databases">
        <title>Genome sequencing of Flavobacterium sp. HYN0049.</title>
        <authorList>
            <person name="Yi H."/>
            <person name="Baek C."/>
        </authorList>
    </citation>
    <scope>NUCLEOTIDE SEQUENCE [LARGE SCALE GENOMIC DNA]</scope>
    <source>
        <strain evidence="3 4">HYN0049</strain>
    </source>
</reference>
<sequence>MMKTILRKNILKGFVVAVLLLMSFSSSAQTLLDSFGDGNFTASPVWGGNTTLWGIQTNSDAAAGATGSNTLRQNSPATAQTDYLSTQITTWGTTQEWGFWVGRRAQAYTAANQMYIWLYANEATLNNATVDGYRIAIGDDTGGDEIRLEYVVNGTVSATVITSSGAMTNGITDIGFLVRVTRNTSGQWQIFTSTLPSANGNGAIATAVPDSTNATVNQGTGTNNTLPPASNGYFGVAAIHSTGANALTANELDQIYFTQASSSATITGAATATAFTTTYGTASAAQSFAVSGSNLTADITATAPTGYEVASDGVTFATTATITQSGGTASGNISIRLKANAVVGGSYNGQTIVLTSGSATAVNITTAASGNTVSPLGVTLSGVLVNNKSYNGNTSGTFNLGGATVAGTLFSDVVTINSASATATFASANVGTGIGVTAAGFAISGANTGNYTLSAQPTGLTADITQASQTITFGTLADKQSTDPPFGLTGTASSGLTVTYISSNPSVATVSGSTVTITGAGDTTITAQQAGNTNYSAAADVPQNLHVNASVKSGQTITFGALSPVTYGAADFALTATSDSGLTVTYLSSDPTVASVSGSMVTIHKPGTTNITAQQAGDINYNPAVDVVQSLTVNTKTLTVTGATAQSKVYDGNANATITGATLVGIVGSDNVTVSGGGTFSSAAVGTGKTVTPALTLGGTEASRYALTQPTGLTADITALVVNHMVISQVYGGGGNTSATYTNDFVELFNPTASPINLNNYTVQYAAATSSSWTSTGNLGNVTVQPGKYFLIRLASGANGVALPTSDFAATGINMSATAGKVALTNTTTALAATNPSGGAVVDLFGFGTANGFEGTVATALSGNVNSYTRNNSGCLDTNNNNTDFSNNTVASARNSATTANFCNPTISGAATATAFTTTYGTASAAQTFSITGGALTANITATAPTGFEVASDGATYGATATFVQTAGNVSGTLSVRLAATAAVTGTYNSQNIVLSSTGASSINIATTASGNTVSPAALTITGLTGSNKIYDRNITASFTGTAAYSGLQNGESFPVSGTPSASFLTPGVANGKTINVAGYTTPSSNYTLTQPTLSGNITPVDVLITGVTANNKPYDGNNTATLNTGSAAVTNVISPDVVTVNSAGASATFATANAGNGIAVTVIGFTLNGVDAVNYHLVSQPSGLTANITKASQTITFGPLASRPDNDPPFALTATASSGLTVTYMSSDTNVATVAGNIVTIVGAGTTTITASQAGNSNYDAAADVPQSQLITTTTKSDQVITFNALTPVTYGDADFALTATSDSGLTVTYISSDPGVASVSGNMVTIHTPGMTTITAQQAGNSSYNAAPDVNQLLTVNTKNLTVTGATAVSKEYDTNNIAAITGATLVGIVGSDIVTVSGNGTFNNANAANAKPVTAALTLGGADNAKYTLLQPTGLSANITPKAVTVSGITASNKQYDATTAASLTGTATLNGVFPADAANVAFDFSSGTANFVSPVVGTGITVNATGYGLTGTAAGNYSLTQPAGLSANITVKTLTLTGFAFNNKTYDGNNTISITGTPALSGIIGSEDVSLSGTLTASFPSAAVGANYSISITGLSLAGTDSGNYTLDTTGHTASIAPAILTYTADPATRVYNTANPAFTGNVTGFVNGETLATATTGTAVFTTTATMASPVASYSLNGSGLSATNYSFVQAPGNATAFTITQATQSITFGTLANKTTADAPFALTGTASSGLTVAYSSSNPAVATVSGSTVTITGAGTTTITATQAGNANYSAATPVPQTLTVTAAPVSIIAWNVSTEPGGTNFFGNSPLSPTTSAAHVVNGSLIRGSGVATSNTPSATGAARGWGGIGWAANVAAGVSGNKFITFSTQAATDYTLSLTSVNPFSYRRSSTGASSAELQYAIDGGAFTTITTYNLSNTSSSGATLSTDLTGITALQNVPSTSVITFRIVPFGASSTTGTFYIFDVANSVASDLSVNGITTYSPTNQAPTATAVSVTGTPTIGQTLTGSYTYNDNEGDLEGTSTYRWFRADDISGSNESAIPGATATTYQLTSTDLNKYVRFGVTPKAATGTPTGIEAYSSPRLLVSPAGDAASTITADPTFTETQNINYAAFTGTDVTGSSIEIGRFLVNDIIGTPGDAFTTKLTDLTLSLSNSANFEKVALYDDTNTEITEITAAASLHFTGLAIEAASAASKSFSVRAAYKTVVTDNQQSQLTVTAAVADSSGSIFAAANAGGASSSVTGDANRIEVSATALAYGQNASNTFINVAMIPAVTVKAVDANSNTDLDFTAQIDVVSTGTMATANANAVAGVATFSTLTHTAYGSGYHLTASSTGLASANSSTFDVFNPIFYNLIVDTNPSLANPYTNGQFVITNLSASGIGRGTGITGTSAANRYNATGFSTTGLDANDYFEWTLSPLGGNEIDLVNVIYTGQASASGPTNFALRSSVDGYTANIGSPVTNVNQISLSGPEFQNVSTPITFRLYAWGGTGGTYSINDFNFDGEITPSSAISLNVSATAVNNLDYILGSGPSASKSFTVTGANLTPASGDITVTSDSASFQLSTDNVTFAAGPLTLPYTGSALAATTVYVRLASGLTVAPYSGTLTVAGGGSPDKTVTVSGHVRTPLELSYVNGLRSQAQHDEAVSLGFAFNGVTFTASPPSNGYEQIIGNNSYVETPIIDFNAYGNVQLSFTAATFNGSSGQTLQAEISVDGGNTYSPISGGLASPVSTTYVTVTQTIDLSSYNTANGRLRFKMTTGSNPAQGIRFRDLALRKYTTWNGNSWSNGAPDGDTFAIIDGDFTSATDGNNGLAVKTLTIDSGNVIISSGESLTLTDDLSINSGTLQFENNANMMQLNSAAVNNGIITVKRTANIRRQDYVYWSSPVDDMLLHDVSPATLPNRFYVMDETNNNFASVDATATTMVAAKGYMVRAPDNYTTTPQDYTATFEGTPHNGTIAIPVTKNNQGYNMIGNPYPSAINANTFLTANPTLGTIYFWTHYNQAAASGANYATFNGTGAASGSGSAVPNGFIQVGQGFVVQLPSAATTSVTFNNGMRVDNHANQFFRSSNDTANGRLWLNLNNANGEKLNQMLVGYVADATDAVDVNFDGKAIEAGKPGIYSLLDATAYTIQGKSLPFADTDVVPLSMQAVTDGNYTISLDHTDGFFADDQDIFIKDNYTGTYHNIKNGDYTFTATAGNYTNRFEVVYQSAPLGVEQPTLDANSVVIYKQNGQLVVNTGAVTMDDVKIFDIRGRLLFEKSGVNASAYTVSQFNAEQQVLLIQVTSNDNRTITKKVAY</sequence>
<feature type="domain" description="LTD" evidence="2">
    <location>
        <begin position="711"/>
        <end position="849"/>
    </location>
</feature>
<dbReference type="KEGG" id="fpal:HYN49_08645"/>
<dbReference type="SUPFAM" id="SSF49373">
    <property type="entry name" value="Invasin/intimin cell-adhesion fragments"/>
    <property type="match status" value="5"/>
</dbReference>
<evidence type="ECO:0000259" key="2">
    <source>
        <dbReference type="PROSITE" id="PS51841"/>
    </source>
</evidence>
<dbReference type="Proteomes" id="UP000244937">
    <property type="component" value="Chromosome"/>
</dbReference>
<dbReference type="Gene3D" id="2.60.40.1080">
    <property type="match status" value="5"/>
</dbReference>
<dbReference type="Pfam" id="PF18657">
    <property type="entry name" value="YDG"/>
    <property type="match status" value="7"/>
</dbReference>